<dbReference type="InterPro" id="IPR025110">
    <property type="entry name" value="AMP-bd_C"/>
</dbReference>
<comment type="caution">
    <text evidence="3">The sequence shown here is derived from an EMBL/GenBank/DDBJ whole genome shotgun (WGS) entry which is preliminary data.</text>
</comment>
<dbReference type="InterPro" id="IPR045851">
    <property type="entry name" value="AMP-bd_C_sf"/>
</dbReference>
<gene>
    <name evidence="3" type="ORF">GCM10007878_20920</name>
</gene>
<dbReference type="Pfam" id="PF00501">
    <property type="entry name" value="AMP-binding"/>
    <property type="match status" value="1"/>
</dbReference>
<sequence length="501" mass="55740">MISKMNTILDKSSFKNISYFDGQSKLSYDEVKTCTFNLLKNIPARVNGVQQGICLLMERGSHYIATMFAAWQAGFYIVPLNTSWPIQKNNEIISKIKPAAVISDDENIASLANSFKSINVINLFEKNEGLQNDFSLVSPLRPTDVAYIIFTSGSTGEPKGVVISAASFRSYVDWTQRYFAEYSTSKRLLLTSELTFDITMGDIAFALAFGTSIGVARQNTNIPSVLALIMKYEIDVLYSVPTTHLALTAFAKRKRGADISCLKLILSGGDRFPWQLVEDYKSLTQGAHFYNVYGPTEVTINCFAVRLDNKENLIAEDKPVPIGECFDSLNYVLLDEDDIASKEGELCISGPQLMMGYYQDKNLTDSAFTTDPTVSFVQRLLYKTGDLAYEDDGLIYLKGRIDGLVKIRGYRIHPDEVSKAIDTLDGVDVSAVVTVGKQTDAALVAFIKLDQGSEFTKETIDSKLKEKLPAYMIPVDYVFVETFPLNQSGKIDKNALIKRLL</sequence>
<evidence type="ECO:0000313" key="4">
    <source>
        <dbReference type="Proteomes" id="UP001156682"/>
    </source>
</evidence>
<organism evidence="3 4">
    <name type="scientific">Marinospirillum insulare</name>
    <dbReference type="NCBI Taxonomy" id="217169"/>
    <lineage>
        <taxon>Bacteria</taxon>
        <taxon>Pseudomonadati</taxon>
        <taxon>Pseudomonadota</taxon>
        <taxon>Gammaproteobacteria</taxon>
        <taxon>Oceanospirillales</taxon>
        <taxon>Oceanospirillaceae</taxon>
        <taxon>Marinospirillum</taxon>
    </lineage>
</organism>
<evidence type="ECO:0008006" key="5">
    <source>
        <dbReference type="Google" id="ProtNLM"/>
    </source>
</evidence>
<dbReference type="InterPro" id="IPR000873">
    <property type="entry name" value="AMP-dep_synth/lig_dom"/>
</dbReference>
<dbReference type="InterPro" id="IPR020459">
    <property type="entry name" value="AMP-binding"/>
</dbReference>
<dbReference type="Proteomes" id="UP001156682">
    <property type="component" value="Unassembled WGS sequence"/>
</dbReference>
<dbReference type="EMBL" id="BSOR01000037">
    <property type="protein sequence ID" value="GLR64654.1"/>
    <property type="molecule type" value="Genomic_DNA"/>
</dbReference>
<proteinExistence type="predicted"/>
<evidence type="ECO:0000259" key="2">
    <source>
        <dbReference type="Pfam" id="PF13193"/>
    </source>
</evidence>
<reference evidence="4" key="1">
    <citation type="journal article" date="2019" name="Int. J. Syst. Evol. Microbiol.">
        <title>The Global Catalogue of Microorganisms (GCM) 10K type strain sequencing project: providing services to taxonomists for standard genome sequencing and annotation.</title>
        <authorList>
            <consortium name="The Broad Institute Genomics Platform"/>
            <consortium name="The Broad Institute Genome Sequencing Center for Infectious Disease"/>
            <person name="Wu L."/>
            <person name="Ma J."/>
        </authorList>
    </citation>
    <scope>NUCLEOTIDE SEQUENCE [LARGE SCALE GENOMIC DNA]</scope>
    <source>
        <strain evidence="4">NBRC 100033</strain>
    </source>
</reference>
<dbReference type="RefSeq" id="WP_027851973.1">
    <property type="nucleotide sequence ID" value="NZ_BSOR01000037.1"/>
</dbReference>
<dbReference type="InterPro" id="IPR020845">
    <property type="entry name" value="AMP-binding_CS"/>
</dbReference>
<dbReference type="Gene3D" id="3.30.300.30">
    <property type="match status" value="1"/>
</dbReference>
<accession>A0ABQ5ZXE7</accession>
<dbReference type="PROSITE" id="PS00455">
    <property type="entry name" value="AMP_BINDING"/>
    <property type="match status" value="1"/>
</dbReference>
<dbReference type="InterPro" id="IPR042099">
    <property type="entry name" value="ANL_N_sf"/>
</dbReference>
<dbReference type="PANTHER" id="PTHR45527:SF1">
    <property type="entry name" value="FATTY ACID SYNTHASE"/>
    <property type="match status" value="1"/>
</dbReference>
<dbReference type="SUPFAM" id="SSF56801">
    <property type="entry name" value="Acetyl-CoA synthetase-like"/>
    <property type="match status" value="1"/>
</dbReference>
<name>A0ABQ5ZXE7_9GAMM</name>
<feature type="domain" description="AMP-dependent synthetase/ligase" evidence="1">
    <location>
        <begin position="21"/>
        <end position="358"/>
    </location>
</feature>
<keyword evidence="4" id="KW-1185">Reference proteome</keyword>
<dbReference type="Gene3D" id="3.40.50.12780">
    <property type="entry name" value="N-terminal domain of ligase-like"/>
    <property type="match status" value="1"/>
</dbReference>
<evidence type="ECO:0000313" key="3">
    <source>
        <dbReference type="EMBL" id="GLR64654.1"/>
    </source>
</evidence>
<protein>
    <recommendedName>
        <fullName evidence="5">Amino acid adenylation domain-containing protein</fullName>
    </recommendedName>
</protein>
<dbReference type="Pfam" id="PF13193">
    <property type="entry name" value="AMP-binding_C"/>
    <property type="match status" value="1"/>
</dbReference>
<dbReference type="PANTHER" id="PTHR45527">
    <property type="entry name" value="NONRIBOSOMAL PEPTIDE SYNTHETASE"/>
    <property type="match status" value="1"/>
</dbReference>
<dbReference type="PRINTS" id="PR00154">
    <property type="entry name" value="AMPBINDING"/>
</dbReference>
<feature type="domain" description="AMP-binding enzyme C-terminal" evidence="2">
    <location>
        <begin position="422"/>
        <end position="490"/>
    </location>
</feature>
<evidence type="ECO:0000259" key="1">
    <source>
        <dbReference type="Pfam" id="PF00501"/>
    </source>
</evidence>